<evidence type="ECO:0000256" key="3">
    <source>
        <dbReference type="PROSITE-ProRule" id="PRU00339"/>
    </source>
</evidence>
<evidence type="ECO:0000256" key="4">
    <source>
        <dbReference type="SAM" id="MobiDB-lite"/>
    </source>
</evidence>
<dbReference type="PANTHER" id="PTHR45641">
    <property type="entry name" value="TETRATRICOPEPTIDE REPEAT PROTEIN (AFU_ORTHOLOGUE AFUA_6G03870)"/>
    <property type="match status" value="1"/>
</dbReference>
<evidence type="ECO:0000256" key="1">
    <source>
        <dbReference type="ARBA" id="ARBA00022737"/>
    </source>
</evidence>
<dbReference type="Pfam" id="PF13424">
    <property type="entry name" value="TPR_12"/>
    <property type="match status" value="1"/>
</dbReference>
<evidence type="ECO:0008006" key="6">
    <source>
        <dbReference type="Google" id="ProtNLM"/>
    </source>
</evidence>
<dbReference type="PROSITE" id="PS50005">
    <property type="entry name" value="TPR"/>
    <property type="match status" value="1"/>
</dbReference>
<sequence>MFAASRNIASMTMTSRMMAQQQKAVRRQSRGQRHPDSSSPSSSNSSRSGSRTPKATNVHTNTNSDINFDQIWGDLVANHKIFPTEDQSSHHPSGADGFQTRLLEAQWQVGRSEFGEGRARATHGDYNEAINLFTQALAAQQKANLDENSPYIARTLVERGNAFAALGKLYDAVLDLEKALLIERRASGASEYESFDIADSYLRIGALQHRRGNFVEAVHCFECALAIRQRVLGGNDVCVIKLICVVAIAHHRRRDYPRALEFYSQGLALLAAVNRTNLSGAKERLEEFAWLRRCIADKNLYYNRVETYWQDDNVI</sequence>
<dbReference type="PANTHER" id="PTHR45641:SF19">
    <property type="entry name" value="NEPHROCYSTIN-3"/>
    <property type="match status" value="1"/>
</dbReference>
<dbReference type="EMBL" id="HBEJ01006608">
    <property type="protein sequence ID" value="CAD8366418.1"/>
    <property type="molecule type" value="Transcribed_RNA"/>
</dbReference>
<reference evidence="5" key="1">
    <citation type="submission" date="2021-01" db="EMBL/GenBank/DDBJ databases">
        <authorList>
            <person name="Corre E."/>
            <person name="Pelletier E."/>
            <person name="Niang G."/>
            <person name="Scheremetjew M."/>
            <person name="Finn R."/>
            <person name="Kale V."/>
            <person name="Holt S."/>
            <person name="Cochrane G."/>
            <person name="Meng A."/>
            <person name="Brown T."/>
            <person name="Cohen L."/>
        </authorList>
    </citation>
    <scope>NUCLEOTIDE SEQUENCE</scope>
    <source>
        <strain evidence="5">CCMP3303</strain>
    </source>
</reference>
<dbReference type="InterPro" id="IPR011990">
    <property type="entry name" value="TPR-like_helical_dom_sf"/>
</dbReference>
<keyword evidence="1" id="KW-0677">Repeat</keyword>
<dbReference type="SUPFAM" id="SSF48452">
    <property type="entry name" value="TPR-like"/>
    <property type="match status" value="1"/>
</dbReference>
<protein>
    <recommendedName>
        <fullName evidence="6">MalT-like TPR region domain-containing protein</fullName>
    </recommendedName>
</protein>
<feature type="region of interest" description="Disordered" evidence="4">
    <location>
        <begin position="1"/>
        <end position="63"/>
    </location>
</feature>
<feature type="repeat" description="TPR" evidence="3">
    <location>
        <begin position="198"/>
        <end position="231"/>
    </location>
</feature>
<evidence type="ECO:0000256" key="2">
    <source>
        <dbReference type="ARBA" id="ARBA00022803"/>
    </source>
</evidence>
<evidence type="ECO:0000313" key="5">
    <source>
        <dbReference type="EMBL" id="CAD8366418.1"/>
    </source>
</evidence>
<proteinExistence type="predicted"/>
<feature type="compositionally biased region" description="Polar residues" evidence="4">
    <location>
        <begin position="51"/>
        <end position="63"/>
    </location>
</feature>
<dbReference type="AlphaFoldDB" id="A0A7S0AJY9"/>
<dbReference type="SMART" id="SM00028">
    <property type="entry name" value="TPR"/>
    <property type="match status" value="4"/>
</dbReference>
<keyword evidence="2 3" id="KW-0802">TPR repeat</keyword>
<feature type="compositionally biased region" description="Low complexity" evidence="4">
    <location>
        <begin position="37"/>
        <end position="50"/>
    </location>
</feature>
<accession>A0A7S0AJY9</accession>
<gene>
    <name evidence="5" type="ORF">MPOL1434_LOCUS3910</name>
</gene>
<organism evidence="5">
    <name type="scientific">Minutocellus polymorphus</name>
    <dbReference type="NCBI Taxonomy" id="265543"/>
    <lineage>
        <taxon>Eukaryota</taxon>
        <taxon>Sar</taxon>
        <taxon>Stramenopiles</taxon>
        <taxon>Ochrophyta</taxon>
        <taxon>Bacillariophyta</taxon>
        <taxon>Mediophyceae</taxon>
        <taxon>Cymatosirophycidae</taxon>
        <taxon>Cymatosirales</taxon>
        <taxon>Cymatosiraceae</taxon>
        <taxon>Minutocellus</taxon>
    </lineage>
</organism>
<dbReference type="InterPro" id="IPR019734">
    <property type="entry name" value="TPR_rpt"/>
</dbReference>
<dbReference type="Gene3D" id="1.25.40.10">
    <property type="entry name" value="Tetratricopeptide repeat domain"/>
    <property type="match status" value="1"/>
</dbReference>
<feature type="compositionally biased region" description="Polar residues" evidence="4">
    <location>
        <begin position="7"/>
        <end position="23"/>
    </location>
</feature>
<name>A0A7S0AJY9_9STRA</name>